<comment type="caution">
    <text evidence="1">The sequence shown here is derived from an EMBL/GenBank/DDBJ whole genome shotgun (WGS) entry which is preliminary data.</text>
</comment>
<dbReference type="InParanoid" id="A0A1C7N4I1"/>
<organism evidence="1 2">
    <name type="scientific">Choanephora cucurbitarum</name>
    <dbReference type="NCBI Taxonomy" id="101091"/>
    <lineage>
        <taxon>Eukaryota</taxon>
        <taxon>Fungi</taxon>
        <taxon>Fungi incertae sedis</taxon>
        <taxon>Mucoromycota</taxon>
        <taxon>Mucoromycotina</taxon>
        <taxon>Mucoromycetes</taxon>
        <taxon>Mucorales</taxon>
        <taxon>Mucorineae</taxon>
        <taxon>Choanephoraceae</taxon>
        <taxon>Choanephoroideae</taxon>
        <taxon>Choanephora</taxon>
    </lineage>
</organism>
<sequence length="72" mass="8627">MVLQYYLFRESGQERKLEKRSVLFEIILAKFQSLSNQRIIQDQIEKNHERRPSKQAQGTLMKILTFALFVIQ</sequence>
<evidence type="ECO:0000313" key="2">
    <source>
        <dbReference type="Proteomes" id="UP000093000"/>
    </source>
</evidence>
<protein>
    <submittedName>
        <fullName evidence="1">Uncharacterized protein</fullName>
    </submittedName>
</protein>
<dbReference type="Proteomes" id="UP000093000">
    <property type="component" value="Unassembled WGS sequence"/>
</dbReference>
<proteinExistence type="predicted"/>
<keyword evidence="2" id="KW-1185">Reference proteome</keyword>
<dbReference type="AlphaFoldDB" id="A0A1C7N4I1"/>
<evidence type="ECO:0000313" key="1">
    <source>
        <dbReference type="EMBL" id="OBZ84022.1"/>
    </source>
</evidence>
<gene>
    <name evidence="1" type="ORF">A0J61_07925</name>
</gene>
<reference evidence="1 2" key="1">
    <citation type="submission" date="2016-03" db="EMBL/GenBank/DDBJ databases">
        <title>Choanephora cucurbitarum.</title>
        <authorList>
            <person name="Min B."/>
            <person name="Park H."/>
            <person name="Park J.-H."/>
            <person name="Shin H.-D."/>
            <person name="Choi I.-G."/>
        </authorList>
    </citation>
    <scope>NUCLEOTIDE SEQUENCE [LARGE SCALE GENOMIC DNA]</scope>
    <source>
        <strain evidence="1 2">KUS-F28377</strain>
    </source>
</reference>
<dbReference type="EMBL" id="LUGH01000568">
    <property type="protein sequence ID" value="OBZ84022.1"/>
    <property type="molecule type" value="Genomic_DNA"/>
</dbReference>
<accession>A0A1C7N4I1</accession>
<name>A0A1C7N4I1_9FUNG</name>